<feature type="region of interest" description="Disordered" evidence="1">
    <location>
        <begin position="984"/>
        <end position="1024"/>
    </location>
</feature>
<evidence type="ECO:0000256" key="1">
    <source>
        <dbReference type="SAM" id="MobiDB-lite"/>
    </source>
</evidence>
<feature type="compositionally biased region" description="Basic and acidic residues" evidence="1">
    <location>
        <begin position="990"/>
        <end position="1015"/>
    </location>
</feature>
<gene>
    <name evidence="3" type="ORF">PR048_026023</name>
</gene>
<evidence type="ECO:0000313" key="4">
    <source>
        <dbReference type="Proteomes" id="UP001159363"/>
    </source>
</evidence>
<dbReference type="InterPro" id="IPR049012">
    <property type="entry name" value="Mutator_transp_dom"/>
</dbReference>
<dbReference type="Proteomes" id="UP001159363">
    <property type="component" value="Chromosome 10"/>
</dbReference>
<name>A0ABQ9GK77_9NEOP</name>
<keyword evidence="4" id="KW-1185">Reference proteome</keyword>
<accession>A0ABQ9GK77</accession>
<feature type="compositionally biased region" description="Basic and acidic residues" evidence="1">
    <location>
        <begin position="1081"/>
        <end position="1092"/>
    </location>
</feature>
<feature type="compositionally biased region" description="Polar residues" evidence="1">
    <location>
        <begin position="1060"/>
        <end position="1072"/>
    </location>
</feature>
<proteinExistence type="predicted"/>
<reference evidence="3 4" key="1">
    <citation type="submission" date="2023-02" db="EMBL/GenBank/DDBJ databases">
        <title>LHISI_Scaffold_Assembly.</title>
        <authorList>
            <person name="Stuart O.P."/>
            <person name="Cleave R."/>
            <person name="Magrath M.J.L."/>
            <person name="Mikheyev A.S."/>
        </authorList>
    </citation>
    <scope>NUCLEOTIDE SEQUENCE [LARGE SCALE GENOMIC DNA]</scope>
    <source>
        <strain evidence="3">Daus_M_001</strain>
        <tissue evidence="3">Leg muscle</tissue>
    </source>
</reference>
<sequence length="1889" mass="211787">MLSNSTRDVLPKRTRINFTKPTSRGSVGGCATDLGYGGSGFYPDMHLHEGLKAKLHDARFRISLRKVRHRGQYRGWCGTRHGISRLVRPDFVPGLVIGHVLFSVAGSIPVLVPGQSNCSFRALHLDFTSGCRWLLRLCTPTPPPASHPLHPPPQAVSARSWRSFTRLPAIIICNRLKTATTVYLCSDRRLFNCSHPSHPYPTPIALRTGPSPEKLAPVNAPLPTVVAKTSVSDNTSSLFKQSKVDIYDETSGEDSSEDVSDTVEDITSTHAVKKARLVAILSQLRKTTIAGRWVNDLQDIADTACGGGSPPSSVAHERLDYIDMYFTSSLSRLHRVGRHLAADEVTIAVIGLCGRAGGRADATDATGCKSYPRRQCTGAALLMKDEKRENHEKNLYTAARGEYGAALECKGRGNGRTRENPPDSDINRHLFPHAKIRGGGDPAGNRTRSPWWEATFMCDRKAFPSPWPSAAPLTSPAMSTTFNQAGCLLQHKNDHHFNTKTRRQYIQDDSQLDRQFGRLFNSEVLRADEGDGGVSTEQRRNERVGEREIPEKTHRNTIPKCENPECPGRGLNPLGMFRKQKLLHLISLSSPAFCIPKHEMRQRFITLLSRTRQDWYNVPAARLGPPPPNELKTVFFSRRTPGGAQVTSVHPEPGADSGQSNGTLHAKIRRSYHPELLLGVVGEVRGWQHGGRDRYLHPPNAATNISSICSGANRAHQPLKNPCRHRHELLLAPCRGWDSSRRTEPISPRELLLSKEIDALLTQNQLRLKLRTARLFGLRTEEAHCLVRTHAERVMRNETNFTSMRTFFFTHETTFAIYHAVWKGTRNITLMTETCLRLHDTCFPTYRCVTYDRRTEHERYSSGQSLITGSRYLPFTDCDRGRGEGHAPYDGNSCVCARVCLYVTWAPTRRRVICGATALIEKWLEETPISWGGDPRTIVTLIHCPRPINNTSLPHHPSPIPVPSRFRQHLILRYIIGSLESGAGMKGRGKREIPEKTRRPAGIVRRDSRLRKSGDPAEDSDEIRVQKQMKSAAMLLVTSMVRLVPVTMQVHRTDGAWYTKLSNSDDPTNTKTTGRKRAGRKIADKPRPDDTRPLSYAGSGPMDGGKTPGLRRLYVITMPDLQPHDKRRHAVVRWLSSGIETTVAGSTDIGPTICRQVVFAGDSYSSAGHGNGNLGYILVDFSILEKNFSDYSCCNLCGEPVTLKEELSARNGLATKLVVLCVNCDFSNPFYTSKKCKGNLFDSNVRFVYGMRAIGKASLWMNKYTEVIGTAVKTVATASMKTAAEEAIQLNDGDKNIPVAFDGPWKKRGHASKNSVATVTSEDSGKGLDSEVLSKHCFKCNYPKEEHNCDDNYEGTKFLGDGDSTAHKRVVEENPYKKEIKKIECVGHVQKRIGTNQAEKLKQSLSGEKKNFLILKPFMTGSVTKTIYQFQRYYGTAIRSNTNNLENMKKAIWTTNCNKFSTDEKPVHHLCPPGPDTWCKYRKAERTSDFHSHEHSIPEAVMEVVKPIYRDLAHPDLFKVLQELYISPGPNAAKTFTFLDKVRIQKSQRAAELSTKEARVHNRKRFLKENEEMELVPEYRAETGSVKKKRRGRRKTATDVVNAINILAAAAHNRHVNTRQVARESGISQRSNPRDTNTTDVPLIMNRESQRFLTELSESLDRSVWKHEMACTFPRLSAYLVLPARNIKATGLQRPTDDSRRHERPYNTSSFCDKQTPATGWLQSLQDGATSAHLFRAAVQFASRITVWSAGVGGKEEENEWWLAQVIRLAVRWRHKQIKGIKDLASSRPPSEVAQWPNYLKPVHDKVSTFEINLRKNSPPLHVYRILTGTLSDMRPVKLVTTDGKKFHILTRGAYALDHAYSLPHERAHLFESSEDNPACCCFHGYSDA</sequence>
<dbReference type="Pfam" id="PF20700">
    <property type="entry name" value="Mutator"/>
    <property type="match status" value="1"/>
</dbReference>
<protein>
    <recommendedName>
        <fullName evidence="2">Mutator-like transposase domain-containing protein</fullName>
    </recommendedName>
</protein>
<feature type="compositionally biased region" description="Basic and acidic residues" evidence="1">
    <location>
        <begin position="416"/>
        <end position="428"/>
    </location>
</feature>
<comment type="caution">
    <text evidence="3">The sequence shown here is derived from an EMBL/GenBank/DDBJ whole genome shotgun (WGS) entry which is preliminary data.</text>
</comment>
<evidence type="ECO:0000313" key="3">
    <source>
        <dbReference type="EMBL" id="KAJ8872419.1"/>
    </source>
</evidence>
<organism evidence="3 4">
    <name type="scientific">Dryococelus australis</name>
    <dbReference type="NCBI Taxonomy" id="614101"/>
    <lineage>
        <taxon>Eukaryota</taxon>
        <taxon>Metazoa</taxon>
        <taxon>Ecdysozoa</taxon>
        <taxon>Arthropoda</taxon>
        <taxon>Hexapoda</taxon>
        <taxon>Insecta</taxon>
        <taxon>Pterygota</taxon>
        <taxon>Neoptera</taxon>
        <taxon>Polyneoptera</taxon>
        <taxon>Phasmatodea</taxon>
        <taxon>Verophasmatodea</taxon>
        <taxon>Anareolatae</taxon>
        <taxon>Phasmatidae</taxon>
        <taxon>Eurycanthinae</taxon>
        <taxon>Dryococelus</taxon>
    </lineage>
</organism>
<feature type="region of interest" description="Disordered" evidence="1">
    <location>
        <begin position="410"/>
        <end position="445"/>
    </location>
</feature>
<evidence type="ECO:0000259" key="2">
    <source>
        <dbReference type="Pfam" id="PF20700"/>
    </source>
</evidence>
<dbReference type="EMBL" id="JARBHB010000011">
    <property type="protein sequence ID" value="KAJ8872419.1"/>
    <property type="molecule type" value="Genomic_DNA"/>
</dbReference>
<feature type="domain" description="Mutator-like transposase" evidence="2">
    <location>
        <begin position="1187"/>
        <end position="1356"/>
    </location>
</feature>
<feature type="region of interest" description="Disordered" evidence="1">
    <location>
        <begin position="1059"/>
        <end position="1105"/>
    </location>
</feature>